<dbReference type="InterPro" id="IPR019734">
    <property type="entry name" value="TPR_rpt"/>
</dbReference>
<comment type="caution">
    <text evidence="4">The sequence shown here is derived from an EMBL/GenBank/DDBJ whole genome shotgun (WGS) entry which is preliminary data.</text>
</comment>
<evidence type="ECO:0000256" key="3">
    <source>
        <dbReference type="PROSITE-ProRule" id="PRU00339"/>
    </source>
</evidence>
<feature type="repeat" description="TPR" evidence="3">
    <location>
        <begin position="110"/>
        <end position="143"/>
    </location>
</feature>
<dbReference type="Pfam" id="PF13424">
    <property type="entry name" value="TPR_12"/>
    <property type="match status" value="1"/>
</dbReference>
<dbReference type="InterPro" id="IPR011990">
    <property type="entry name" value="TPR-like_helical_dom_sf"/>
</dbReference>
<dbReference type="Gene3D" id="1.25.40.10">
    <property type="entry name" value="Tetratricopeptide repeat domain"/>
    <property type="match status" value="2"/>
</dbReference>
<accession>A0ABR8A945</accession>
<evidence type="ECO:0000313" key="5">
    <source>
        <dbReference type="Proteomes" id="UP000658514"/>
    </source>
</evidence>
<keyword evidence="2 3" id="KW-0802">TPR repeat</keyword>
<dbReference type="PANTHER" id="PTHR44943">
    <property type="entry name" value="CELLULOSE SYNTHASE OPERON PROTEIN C"/>
    <property type="match status" value="1"/>
</dbReference>
<dbReference type="SUPFAM" id="SSF48452">
    <property type="entry name" value="TPR-like"/>
    <property type="match status" value="1"/>
</dbReference>
<keyword evidence="1" id="KW-0677">Repeat</keyword>
<dbReference type="Pfam" id="PF13432">
    <property type="entry name" value="TPR_16"/>
    <property type="match status" value="1"/>
</dbReference>
<proteinExistence type="predicted"/>
<evidence type="ECO:0000256" key="2">
    <source>
        <dbReference type="ARBA" id="ARBA00022803"/>
    </source>
</evidence>
<dbReference type="SMART" id="SM00028">
    <property type="entry name" value="TPR"/>
    <property type="match status" value="4"/>
</dbReference>
<dbReference type="RefSeq" id="WP_190542326.1">
    <property type="nucleotide sequence ID" value="NZ_CAWPNO010000048.1"/>
</dbReference>
<feature type="repeat" description="TPR" evidence="3">
    <location>
        <begin position="144"/>
        <end position="177"/>
    </location>
</feature>
<organism evidence="4 5">
    <name type="scientific">Calothrix parietina FACHB-288</name>
    <dbReference type="NCBI Taxonomy" id="2692896"/>
    <lineage>
        <taxon>Bacteria</taxon>
        <taxon>Bacillati</taxon>
        <taxon>Cyanobacteriota</taxon>
        <taxon>Cyanophyceae</taxon>
        <taxon>Nostocales</taxon>
        <taxon>Calotrichaceae</taxon>
        <taxon>Calothrix</taxon>
    </lineage>
</organism>
<evidence type="ECO:0000313" key="4">
    <source>
        <dbReference type="EMBL" id="MBD2196359.1"/>
    </source>
</evidence>
<name>A0ABR8A945_9CYAN</name>
<evidence type="ECO:0000256" key="1">
    <source>
        <dbReference type="ARBA" id="ARBA00022737"/>
    </source>
</evidence>
<dbReference type="PROSITE" id="PS50293">
    <property type="entry name" value="TPR_REGION"/>
    <property type="match status" value="2"/>
</dbReference>
<gene>
    <name evidence="4" type="ORF">H6G24_12745</name>
</gene>
<dbReference type="PROSITE" id="PS50005">
    <property type="entry name" value="TPR"/>
    <property type="match status" value="2"/>
</dbReference>
<dbReference type="EMBL" id="JACJQH010000017">
    <property type="protein sequence ID" value="MBD2196359.1"/>
    <property type="molecule type" value="Genomic_DNA"/>
</dbReference>
<reference evidence="4 5" key="1">
    <citation type="journal article" date="2020" name="ISME J.">
        <title>Comparative genomics reveals insights into cyanobacterial evolution and habitat adaptation.</title>
        <authorList>
            <person name="Chen M.Y."/>
            <person name="Teng W.K."/>
            <person name="Zhao L."/>
            <person name="Hu C.X."/>
            <person name="Zhou Y.K."/>
            <person name="Han B.P."/>
            <person name="Song L.R."/>
            <person name="Shu W.S."/>
        </authorList>
    </citation>
    <scope>NUCLEOTIDE SEQUENCE [LARGE SCALE GENOMIC DNA]</scope>
    <source>
        <strain evidence="4 5">FACHB-288</strain>
    </source>
</reference>
<keyword evidence="5" id="KW-1185">Reference proteome</keyword>
<sequence>MKLNNQSKSVFVQPLSYITLSIITAISISPSVFAVTAQDSLHNPKFAADKLTTQPKFNSQELKIAQVQEDTIVRERSQFIQQANNLLSQGDFTGAEESLRKFLKRFPDDAFGYYQLGNVLFRQNRSDEAITAYQEAIRLKPKYALAYNGIGIVHASQAHWDDAISQYRKALEINPTYGDGLTNLALALWQINKKDEAIASLTKALDIFKSQNRTEKAYQVEQILQKIKDSDNPGLS</sequence>
<dbReference type="Proteomes" id="UP000658514">
    <property type="component" value="Unassembled WGS sequence"/>
</dbReference>
<dbReference type="PANTHER" id="PTHR44943:SF8">
    <property type="entry name" value="TPR REPEAT-CONTAINING PROTEIN MJ0263"/>
    <property type="match status" value="1"/>
</dbReference>
<protein>
    <submittedName>
        <fullName evidence="4">Tetratricopeptide repeat protein</fullName>
    </submittedName>
</protein>
<dbReference type="InterPro" id="IPR051685">
    <property type="entry name" value="Ycf3/AcsC/BcsC/TPR_MFPF"/>
</dbReference>